<keyword evidence="9" id="KW-1185">Reference proteome</keyword>
<keyword evidence="4 7" id="KW-1133">Transmembrane helix</keyword>
<feature type="transmembrane region" description="Helical" evidence="7">
    <location>
        <begin position="42"/>
        <end position="64"/>
    </location>
</feature>
<evidence type="ECO:0000256" key="6">
    <source>
        <dbReference type="RuleBase" id="RU003732"/>
    </source>
</evidence>
<dbReference type="NCBIfam" id="NF037979">
    <property type="entry name" value="Na_transp"/>
    <property type="match status" value="1"/>
</dbReference>
<dbReference type="CDD" id="cd10336">
    <property type="entry name" value="SLC6sbd_Tyt1-Like"/>
    <property type="match status" value="1"/>
</dbReference>
<proteinExistence type="inferred from homology"/>
<evidence type="ECO:0000313" key="9">
    <source>
        <dbReference type="Proteomes" id="UP000005850"/>
    </source>
</evidence>
<dbReference type="EMBL" id="CP007806">
    <property type="protein sequence ID" value="AIG24731.1"/>
    <property type="molecule type" value="Genomic_DNA"/>
</dbReference>
<keyword evidence="3 6" id="KW-0812">Transmembrane</keyword>
<comment type="subcellular location">
    <subcellularLocation>
        <location evidence="1">Membrane</location>
        <topology evidence="1">Multi-pass membrane protein</topology>
    </subcellularLocation>
</comment>
<feature type="transmembrane region" description="Helical" evidence="7">
    <location>
        <begin position="296"/>
        <end position="319"/>
    </location>
</feature>
<evidence type="ECO:0000313" key="8">
    <source>
        <dbReference type="EMBL" id="AIG24731.1"/>
    </source>
</evidence>
<evidence type="ECO:0000256" key="1">
    <source>
        <dbReference type="ARBA" id="ARBA00004141"/>
    </source>
</evidence>
<dbReference type="PANTHER" id="PTHR42948">
    <property type="entry name" value="TRANSPORTER"/>
    <property type="match status" value="1"/>
</dbReference>
<dbReference type="Pfam" id="PF00209">
    <property type="entry name" value="SNF"/>
    <property type="match status" value="2"/>
</dbReference>
<evidence type="ECO:0000256" key="3">
    <source>
        <dbReference type="ARBA" id="ARBA00022692"/>
    </source>
</evidence>
<name>A0A075QZU5_BRELA</name>
<dbReference type="PROSITE" id="PS50267">
    <property type="entry name" value="NA_NEUROTRAN_SYMP_3"/>
    <property type="match status" value="1"/>
</dbReference>
<dbReference type="KEGG" id="blr:BRLA_c003360"/>
<dbReference type="GO" id="GO:0016020">
    <property type="term" value="C:membrane"/>
    <property type="evidence" value="ECO:0007669"/>
    <property type="project" value="UniProtKB-SubCell"/>
</dbReference>
<accession>A0A075QZU5</accession>
<feature type="transmembrane region" description="Helical" evidence="7">
    <location>
        <begin position="174"/>
        <end position="195"/>
    </location>
</feature>
<feature type="transmembrane region" description="Helical" evidence="7">
    <location>
        <begin position="340"/>
        <end position="359"/>
    </location>
</feature>
<comment type="similarity">
    <text evidence="6">Belongs to the sodium:neurotransmitter symporter (SNF) (TC 2.A.22) family.</text>
</comment>
<dbReference type="STRING" id="1042163.BRLA_c003360"/>
<organism evidence="8 9">
    <name type="scientific">Brevibacillus laterosporus LMG 15441</name>
    <dbReference type="NCBI Taxonomy" id="1042163"/>
    <lineage>
        <taxon>Bacteria</taxon>
        <taxon>Bacillati</taxon>
        <taxon>Bacillota</taxon>
        <taxon>Bacilli</taxon>
        <taxon>Bacillales</taxon>
        <taxon>Paenibacillaceae</taxon>
        <taxon>Brevibacillus</taxon>
    </lineage>
</organism>
<dbReference type="PROSITE" id="PS00610">
    <property type="entry name" value="NA_NEUROTRAN_SYMP_1"/>
    <property type="match status" value="1"/>
</dbReference>
<feature type="transmembrane region" description="Helical" evidence="7">
    <location>
        <begin position="12"/>
        <end position="30"/>
    </location>
</feature>
<dbReference type="SUPFAM" id="SSF161070">
    <property type="entry name" value="SNF-like"/>
    <property type="match status" value="1"/>
</dbReference>
<feature type="transmembrane region" description="Helical" evidence="7">
    <location>
        <begin position="418"/>
        <end position="444"/>
    </location>
</feature>
<evidence type="ECO:0000256" key="2">
    <source>
        <dbReference type="ARBA" id="ARBA00022448"/>
    </source>
</evidence>
<sequence>MSKSEQWTSKLGFILAAAGSAIGLGAIWKFPYVAGTSGGGAFFLLFLLFTLLLGTPLLLGELIVGRSTGKDAISAYKAIAPNTPWHWVGRLGIITCFILLSFYSVVGGWILLYFIKSITGQLLGQGLDYNQLFGQTISDSWLVLSVQFLFMMITILVVSRGVSNGIEKANKYMMPALFLIFIALIVRSVTLPGAWEGITFFLQPNFSELSSKSILYALGQAFFSLSVGVSVMVTFSSYLSKNESLPKSTVSIVSLTIVISLLAGLAIFPAVFSLGMKPTEGPGLLFVVLPAVFDHIPFGAFFLTIFLLLFLFATLTSAFSMLEISVAAITKGNQAKRASASWKVGLLIFVLGIPSALAYGVLGDLTIFGKSFFDAADFLVSNILMPLGALLISIFVAWKMKRDILLAEVQQGSTGKVVWFKAWYFLLKYLVPVAIIVVFISLLLGK</sequence>
<feature type="transmembrane region" description="Helical" evidence="7">
    <location>
        <begin position="141"/>
        <end position="162"/>
    </location>
</feature>
<dbReference type="eggNOG" id="COG0733">
    <property type="taxonomic scope" value="Bacteria"/>
</dbReference>
<evidence type="ECO:0000256" key="7">
    <source>
        <dbReference type="SAM" id="Phobius"/>
    </source>
</evidence>
<keyword evidence="6" id="KW-0769">Symport</keyword>
<dbReference type="InterPro" id="IPR037272">
    <property type="entry name" value="SNS_sf"/>
</dbReference>
<dbReference type="Proteomes" id="UP000005850">
    <property type="component" value="Chromosome"/>
</dbReference>
<dbReference type="InterPro" id="IPR047218">
    <property type="entry name" value="YocR/YhdH-like"/>
</dbReference>
<gene>
    <name evidence="8" type="ORF">BRLA_c003360</name>
</gene>
<evidence type="ECO:0000256" key="5">
    <source>
        <dbReference type="ARBA" id="ARBA00023136"/>
    </source>
</evidence>
<dbReference type="AlphaFoldDB" id="A0A075QZU5"/>
<reference evidence="8 9" key="1">
    <citation type="journal article" date="2011" name="J. Bacteriol.">
        <title>Genome sequence of Brevibacillus laterosporus LMG 15441, a pathogen of invertebrates.</title>
        <authorList>
            <person name="Djukic M."/>
            <person name="Poehlein A."/>
            <person name="Thurmer A."/>
            <person name="Daniel R."/>
        </authorList>
    </citation>
    <scope>NUCLEOTIDE SEQUENCE [LARGE SCALE GENOMIC DNA]</scope>
    <source>
        <strain evidence="8 9">LMG 15441</strain>
    </source>
</reference>
<evidence type="ECO:0000256" key="4">
    <source>
        <dbReference type="ARBA" id="ARBA00022989"/>
    </source>
</evidence>
<dbReference type="RefSeq" id="WP_003333624.1">
    <property type="nucleotide sequence ID" value="NZ_CP007806.1"/>
</dbReference>
<dbReference type="InterPro" id="IPR000175">
    <property type="entry name" value="Na/ntran_symport"/>
</dbReference>
<dbReference type="HOGENOM" id="CLU_006855_3_4_9"/>
<keyword evidence="2 6" id="KW-0813">Transport</keyword>
<feature type="transmembrane region" description="Helical" evidence="7">
    <location>
        <begin position="215"/>
        <end position="240"/>
    </location>
</feature>
<feature type="transmembrane region" description="Helical" evidence="7">
    <location>
        <begin position="379"/>
        <end position="398"/>
    </location>
</feature>
<dbReference type="PRINTS" id="PR00176">
    <property type="entry name" value="NANEUSMPORT"/>
</dbReference>
<feature type="transmembrane region" description="Helical" evidence="7">
    <location>
        <begin position="91"/>
        <end position="115"/>
    </location>
</feature>
<protein>
    <recommendedName>
        <fullName evidence="6">Transporter</fullName>
    </recommendedName>
</protein>
<feature type="transmembrane region" description="Helical" evidence="7">
    <location>
        <begin position="252"/>
        <end position="276"/>
    </location>
</feature>
<dbReference type="PANTHER" id="PTHR42948:SF1">
    <property type="entry name" value="TRANSPORTER"/>
    <property type="match status" value="1"/>
</dbReference>
<dbReference type="GO" id="GO:0015293">
    <property type="term" value="F:symporter activity"/>
    <property type="evidence" value="ECO:0007669"/>
    <property type="project" value="UniProtKB-KW"/>
</dbReference>
<keyword evidence="5 7" id="KW-0472">Membrane</keyword>